<proteinExistence type="predicted"/>
<evidence type="ECO:0000313" key="3">
    <source>
        <dbReference type="Proteomes" id="UP000515976"/>
    </source>
</evidence>
<evidence type="ECO:0000313" key="2">
    <source>
        <dbReference type="EMBL" id="QNN50701.1"/>
    </source>
</evidence>
<sequence length="121" mass="13271">MSWAELRERLWVGLVGVAMLAVVVGAFNWFASTADSAGTGRMEPATGCGDQPDAYATDTATQTAYDEWLRCAYPNVPSWRPPDPQGDLREERWLEMKDACRSIKGSECADAEVDQLLNAPS</sequence>
<dbReference type="RefSeq" id="WP_166105090.1">
    <property type="nucleotide sequence ID" value="NZ_BMMY01000001.1"/>
</dbReference>
<keyword evidence="1" id="KW-1133">Transmembrane helix</keyword>
<name>A0A7G9R526_9MICO</name>
<reference evidence="2 3" key="1">
    <citation type="submission" date="2020-08" db="EMBL/GenBank/DDBJ databases">
        <title>Genome sequence of Phycicoccus endophyticus JCM 31784T.</title>
        <authorList>
            <person name="Hyun D.-W."/>
            <person name="Bae J.-W."/>
        </authorList>
    </citation>
    <scope>NUCLEOTIDE SEQUENCE [LARGE SCALE GENOMIC DNA]</scope>
    <source>
        <strain evidence="2 3">JCM 31784</strain>
    </source>
</reference>
<dbReference type="EMBL" id="CP060712">
    <property type="protein sequence ID" value="QNN50701.1"/>
    <property type="molecule type" value="Genomic_DNA"/>
</dbReference>
<protein>
    <submittedName>
        <fullName evidence="2">Uncharacterized protein</fullName>
    </submittedName>
</protein>
<keyword evidence="1" id="KW-0472">Membrane</keyword>
<keyword evidence="1" id="KW-0812">Transmembrane</keyword>
<dbReference type="Proteomes" id="UP000515976">
    <property type="component" value="Chromosome"/>
</dbReference>
<keyword evidence="3" id="KW-1185">Reference proteome</keyword>
<evidence type="ECO:0000256" key="1">
    <source>
        <dbReference type="SAM" id="Phobius"/>
    </source>
</evidence>
<accession>A0A7G9R526</accession>
<organism evidence="2 3">
    <name type="scientific">Phycicoccus endophyticus</name>
    <dbReference type="NCBI Taxonomy" id="1690220"/>
    <lineage>
        <taxon>Bacteria</taxon>
        <taxon>Bacillati</taxon>
        <taxon>Actinomycetota</taxon>
        <taxon>Actinomycetes</taxon>
        <taxon>Micrococcales</taxon>
        <taxon>Intrasporangiaceae</taxon>
        <taxon>Phycicoccus</taxon>
    </lineage>
</organism>
<dbReference type="KEGG" id="pei:H9L10_07115"/>
<dbReference type="AlphaFoldDB" id="A0A7G9R526"/>
<feature type="transmembrane region" description="Helical" evidence="1">
    <location>
        <begin position="12"/>
        <end position="31"/>
    </location>
</feature>
<gene>
    <name evidence="2" type="ORF">H9L10_07115</name>
</gene>